<name>A0A2U1DCB7_9LACO</name>
<keyword evidence="3" id="KW-1185">Reference proteome</keyword>
<protein>
    <submittedName>
        <fullName evidence="2">Uncharacterized protein</fullName>
    </submittedName>
</protein>
<feature type="compositionally biased region" description="Polar residues" evidence="1">
    <location>
        <begin position="79"/>
        <end position="100"/>
    </location>
</feature>
<proteinExistence type="predicted"/>
<sequence length="152" mass="15558">MKKIILGIVAAVVVAVGGATGYTYMQSSSNHASHTTTKSSSSAKSSSQSSSTSSSSAAQSSQPMSSSTSVPASSQSQNDAAVNPQTGANYDPNKTLNGTEVTSTMIQSAQQQLIQAGLPADQWAPSDIKKIITNASQEGVSIVDYARANFHA</sequence>
<dbReference type="AlphaFoldDB" id="A0A2U1DCB7"/>
<dbReference type="EMBL" id="QEKT01000002">
    <property type="protein sequence ID" value="PVY85297.1"/>
    <property type="molecule type" value="Genomic_DNA"/>
</dbReference>
<feature type="compositionally biased region" description="Low complexity" evidence="1">
    <location>
        <begin position="27"/>
        <end position="78"/>
    </location>
</feature>
<dbReference type="Proteomes" id="UP000245433">
    <property type="component" value="Unassembled WGS sequence"/>
</dbReference>
<organism evidence="2 3">
    <name type="scientific">Convivina intestini</name>
    <dbReference type="NCBI Taxonomy" id="1505726"/>
    <lineage>
        <taxon>Bacteria</taxon>
        <taxon>Bacillati</taxon>
        <taxon>Bacillota</taxon>
        <taxon>Bacilli</taxon>
        <taxon>Lactobacillales</taxon>
        <taxon>Lactobacillaceae</taxon>
        <taxon>Convivina</taxon>
    </lineage>
</organism>
<evidence type="ECO:0000313" key="3">
    <source>
        <dbReference type="Proteomes" id="UP000245433"/>
    </source>
</evidence>
<gene>
    <name evidence="2" type="ORF">C7384_102117</name>
</gene>
<reference evidence="2 3" key="1">
    <citation type="submission" date="2018-04" db="EMBL/GenBank/DDBJ databases">
        <title>Genomic Encyclopedia of Type Strains, Phase IV (KMG-IV): sequencing the most valuable type-strain genomes for metagenomic binning, comparative biology and taxonomic classification.</title>
        <authorList>
            <person name="Goeker M."/>
        </authorList>
    </citation>
    <scope>NUCLEOTIDE SEQUENCE [LARGE SCALE GENOMIC DNA]</scope>
    <source>
        <strain evidence="2 3">DSM 28795</strain>
    </source>
</reference>
<feature type="region of interest" description="Disordered" evidence="1">
    <location>
        <begin position="27"/>
        <end position="100"/>
    </location>
</feature>
<evidence type="ECO:0000313" key="2">
    <source>
        <dbReference type="EMBL" id="PVY85297.1"/>
    </source>
</evidence>
<dbReference type="OrthoDB" id="2144192at2"/>
<dbReference type="RefSeq" id="WP_089938215.1">
    <property type="nucleotide sequence ID" value="NZ_CAKOEX010000002.1"/>
</dbReference>
<comment type="caution">
    <text evidence="2">The sequence shown here is derived from an EMBL/GenBank/DDBJ whole genome shotgun (WGS) entry which is preliminary data.</text>
</comment>
<accession>A0A2U1DCB7</accession>
<evidence type="ECO:0000256" key="1">
    <source>
        <dbReference type="SAM" id="MobiDB-lite"/>
    </source>
</evidence>